<evidence type="ECO:0000256" key="1">
    <source>
        <dbReference type="SAM" id="Phobius"/>
    </source>
</evidence>
<name>A0A179SD38_9HYPH</name>
<dbReference type="OrthoDB" id="8003770at2"/>
<reference evidence="2 3" key="1">
    <citation type="submission" date="2016-04" db="EMBL/GenBank/DDBJ databases">
        <authorList>
            <person name="Evans L.H."/>
            <person name="Alamgir A."/>
            <person name="Owens N."/>
            <person name="Weber N.D."/>
            <person name="Virtaneva K."/>
            <person name="Barbian K."/>
            <person name="Babar A."/>
            <person name="Rosenke K."/>
        </authorList>
    </citation>
    <scope>NUCLEOTIDE SEQUENCE [LARGE SCALE GENOMIC DNA]</scope>
    <source>
        <strain evidence="2 3">PMB02</strain>
    </source>
</reference>
<dbReference type="Proteomes" id="UP000078316">
    <property type="component" value="Unassembled WGS sequence"/>
</dbReference>
<gene>
    <name evidence="2" type="ORF">A5481_12385</name>
</gene>
<keyword evidence="1" id="KW-1133">Transmembrane helix</keyword>
<proteinExistence type="predicted"/>
<dbReference type="RefSeq" id="WP_048434637.1">
    <property type="nucleotide sequence ID" value="NZ_LWHQ01000021.1"/>
</dbReference>
<comment type="caution">
    <text evidence="2">The sequence shown here is derived from an EMBL/GenBank/DDBJ whole genome shotgun (WGS) entry which is preliminary data.</text>
</comment>
<keyword evidence="1" id="KW-0472">Membrane</keyword>
<dbReference type="AlphaFoldDB" id="A0A179SD38"/>
<sequence>MRKPKLNPVANAKAVARHSWSFQLNAVAAVASAVGIGMSVLAGAPPVNPVWFAVAYGAVNLISAGARLIAQPEVSGEAA</sequence>
<organism evidence="2 3">
    <name type="scientific">Methylobacterium platani</name>
    <dbReference type="NCBI Taxonomy" id="427683"/>
    <lineage>
        <taxon>Bacteria</taxon>
        <taxon>Pseudomonadati</taxon>
        <taxon>Pseudomonadota</taxon>
        <taxon>Alphaproteobacteria</taxon>
        <taxon>Hyphomicrobiales</taxon>
        <taxon>Methylobacteriaceae</taxon>
        <taxon>Methylobacterium</taxon>
    </lineage>
</organism>
<dbReference type="InterPro" id="IPR057700">
    <property type="entry name" value="DUF7940"/>
</dbReference>
<dbReference type="Pfam" id="PF25612">
    <property type="entry name" value="DUF7940"/>
    <property type="match status" value="1"/>
</dbReference>
<keyword evidence="1" id="KW-0812">Transmembrane</keyword>
<feature type="transmembrane region" description="Helical" evidence="1">
    <location>
        <begin position="20"/>
        <end position="44"/>
    </location>
</feature>
<evidence type="ECO:0000313" key="3">
    <source>
        <dbReference type="Proteomes" id="UP000078316"/>
    </source>
</evidence>
<feature type="transmembrane region" description="Helical" evidence="1">
    <location>
        <begin position="50"/>
        <end position="70"/>
    </location>
</feature>
<evidence type="ECO:0000313" key="2">
    <source>
        <dbReference type="EMBL" id="OAS24883.1"/>
    </source>
</evidence>
<dbReference type="EMBL" id="LWHQ01000021">
    <property type="protein sequence ID" value="OAS24883.1"/>
    <property type="molecule type" value="Genomic_DNA"/>
</dbReference>
<dbReference type="STRING" id="427683.A5481_12385"/>
<protein>
    <submittedName>
        <fullName evidence="2">Uncharacterized protein</fullName>
    </submittedName>
</protein>
<accession>A0A179SD38</accession>